<sequence>MTTKNILLWEYIREIRGQKYILVKKTDKEYFVFRTPAQSEKSQNQFSLENWEGEIVPWGGVPAKVRGWLARKKVKADPKKQEILIPERS</sequence>
<name>A0A1G1W7L3_9BACT</name>
<reference evidence="1 2" key="1">
    <citation type="journal article" date="2016" name="Nat. Commun.">
        <title>Thousands of microbial genomes shed light on interconnected biogeochemical processes in an aquifer system.</title>
        <authorList>
            <person name="Anantharaman K."/>
            <person name="Brown C.T."/>
            <person name="Hug L.A."/>
            <person name="Sharon I."/>
            <person name="Castelle C.J."/>
            <person name="Probst A.J."/>
            <person name="Thomas B.C."/>
            <person name="Singh A."/>
            <person name="Wilkins M.J."/>
            <person name="Karaoz U."/>
            <person name="Brodie E.L."/>
            <person name="Williams K.H."/>
            <person name="Hubbard S.S."/>
            <person name="Banfield J.F."/>
        </authorList>
    </citation>
    <scope>NUCLEOTIDE SEQUENCE [LARGE SCALE GENOMIC DNA]</scope>
</reference>
<evidence type="ECO:0000313" key="2">
    <source>
        <dbReference type="Proteomes" id="UP000176631"/>
    </source>
</evidence>
<dbReference type="STRING" id="1802593.A2172_02860"/>
<dbReference type="AlphaFoldDB" id="A0A1G1W7L3"/>
<dbReference type="EMBL" id="MHCP01000026">
    <property type="protein sequence ID" value="OGY23337.1"/>
    <property type="molecule type" value="Genomic_DNA"/>
</dbReference>
<protein>
    <submittedName>
        <fullName evidence="1">Uncharacterized protein</fullName>
    </submittedName>
</protein>
<gene>
    <name evidence="1" type="ORF">A2172_02860</name>
</gene>
<dbReference type="Proteomes" id="UP000176631">
    <property type="component" value="Unassembled WGS sequence"/>
</dbReference>
<organism evidence="1 2">
    <name type="scientific">Candidatus Woykebacteria bacterium RBG_13_40_15</name>
    <dbReference type="NCBI Taxonomy" id="1802593"/>
    <lineage>
        <taxon>Bacteria</taxon>
        <taxon>Candidatus Woykeibacteriota</taxon>
    </lineage>
</organism>
<proteinExistence type="predicted"/>
<comment type="caution">
    <text evidence="1">The sequence shown here is derived from an EMBL/GenBank/DDBJ whole genome shotgun (WGS) entry which is preliminary data.</text>
</comment>
<accession>A0A1G1W7L3</accession>
<evidence type="ECO:0000313" key="1">
    <source>
        <dbReference type="EMBL" id="OGY23337.1"/>
    </source>
</evidence>